<dbReference type="GO" id="GO:0016787">
    <property type="term" value="F:hydrolase activity"/>
    <property type="evidence" value="ECO:0007669"/>
    <property type="project" value="UniProtKB-KW"/>
</dbReference>
<dbReference type="InterPro" id="IPR050266">
    <property type="entry name" value="AB_hydrolase_sf"/>
</dbReference>
<organism evidence="3 4">
    <name type="scientific">Talaromyces proteolyticus</name>
    <dbReference type="NCBI Taxonomy" id="1131652"/>
    <lineage>
        <taxon>Eukaryota</taxon>
        <taxon>Fungi</taxon>
        <taxon>Dikarya</taxon>
        <taxon>Ascomycota</taxon>
        <taxon>Pezizomycotina</taxon>
        <taxon>Eurotiomycetes</taxon>
        <taxon>Eurotiomycetidae</taxon>
        <taxon>Eurotiales</taxon>
        <taxon>Trichocomaceae</taxon>
        <taxon>Talaromyces</taxon>
        <taxon>Talaromyces sect. Bacilispori</taxon>
    </lineage>
</organism>
<sequence>MSEWEISTTKSDLVSIGTHQLFVSVSGPIRHLSEGSGVTTKDPVVICFPGSGESSSSWPRVQEGVSKFARIVLYDRSGLGRSDEAPDLPGKKAVAAAKELYALLKVTQISGPYILVAHSYGAIIAREFLHLSSDDVAGMVLADGATERQPEYFHLPDPNIDAVLGNLNFAEITGLKAGAQLSRDEWKTRAIDIFQRFKAYASETAAFYEVCATLREKKQLRRKVLGSRPLSIVKCCSAADYEKIYEAGVRAGNGTPEQQQKFRQWLDGWDNYSKMMQKEVLQLSTCSRWVDLPDCGHNINLWRPDVLVRETQWVIQNMASKPSL</sequence>
<dbReference type="Proteomes" id="UP001201262">
    <property type="component" value="Unassembled WGS sequence"/>
</dbReference>
<dbReference type="GO" id="GO:0016020">
    <property type="term" value="C:membrane"/>
    <property type="evidence" value="ECO:0007669"/>
    <property type="project" value="TreeGrafter"/>
</dbReference>
<dbReference type="Gene3D" id="3.40.50.1820">
    <property type="entry name" value="alpha/beta hydrolase"/>
    <property type="match status" value="1"/>
</dbReference>
<dbReference type="InterPro" id="IPR000073">
    <property type="entry name" value="AB_hydrolase_1"/>
</dbReference>
<keyword evidence="4" id="KW-1185">Reference proteome</keyword>
<evidence type="ECO:0000313" key="4">
    <source>
        <dbReference type="Proteomes" id="UP001201262"/>
    </source>
</evidence>
<dbReference type="GeneID" id="70246778"/>
<feature type="domain" description="AB hydrolase-1" evidence="2">
    <location>
        <begin position="45"/>
        <end position="309"/>
    </location>
</feature>
<protein>
    <submittedName>
        <fullName evidence="3">Alpha/beta hydrolase</fullName>
    </submittedName>
</protein>
<evidence type="ECO:0000256" key="1">
    <source>
        <dbReference type="ARBA" id="ARBA00022801"/>
    </source>
</evidence>
<dbReference type="PANTHER" id="PTHR43798:SF31">
    <property type="entry name" value="AB HYDROLASE SUPERFAMILY PROTEIN YCLE"/>
    <property type="match status" value="1"/>
</dbReference>
<dbReference type="EMBL" id="JAJTJA010000008">
    <property type="protein sequence ID" value="KAH8695132.1"/>
    <property type="molecule type" value="Genomic_DNA"/>
</dbReference>
<gene>
    <name evidence="3" type="ORF">BGW36DRAFT_382174</name>
</gene>
<dbReference type="RefSeq" id="XP_046070274.1">
    <property type="nucleotide sequence ID" value="XM_046216491.1"/>
</dbReference>
<reference evidence="3" key="1">
    <citation type="submission" date="2021-12" db="EMBL/GenBank/DDBJ databases">
        <title>Convergent genome expansion in fungi linked to evolution of root-endophyte symbiosis.</title>
        <authorList>
            <consortium name="DOE Joint Genome Institute"/>
            <person name="Ke Y.-H."/>
            <person name="Bonito G."/>
            <person name="Liao H.-L."/>
            <person name="Looney B."/>
            <person name="Rojas-Flechas A."/>
            <person name="Nash J."/>
            <person name="Hameed K."/>
            <person name="Schadt C."/>
            <person name="Martin F."/>
            <person name="Crous P.W."/>
            <person name="Miettinen O."/>
            <person name="Magnuson J.K."/>
            <person name="Labbe J."/>
            <person name="Jacobson D."/>
            <person name="Doktycz M.J."/>
            <person name="Veneault-Fourrey C."/>
            <person name="Kuo A."/>
            <person name="Mondo S."/>
            <person name="Calhoun S."/>
            <person name="Riley R."/>
            <person name="Ohm R."/>
            <person name="LaButti K."/>
            <person name="Andreopoulos B."/>
            <person name="Pangilinan J."/>
            <person name="Nolan M."/>
            <person name="Tritt A."/>
            <person name="Clum A."/>
            <person name="Lipzen A."/>
            <person name="Daum C."/>
            <person name="Barry K."/>
            <person name="Grigoriev I.V."/>
            <person name="Vilgalys R."/>
        </authorList>
    </citation>
    <scope>NUCLEOTIDE SEQUENCE</scope>
    <source>
        <strain evidence="3">PMI_201</strain>
    </source>
</reference>
<keyword evidence="1 3" id="KW-0378">Hydrolase</keyword>
<comment type="caution">
    <text evidence="3">The sequence shown here is derived from an EMBL/GenBank/DDBJ whole genome shotgun (WGS) entry which is preliminary data.</text>
</comment>
<dbReference type="InterPro" id="IPR029058">
    <property type="entry name" value="AB_hydrolase_fold"/>
</dbReference>
<dbReference type="PANTHER" id="PTHR43798">
    <property type="entry name" value="MONOACYLGLYCEROL LIPASE"/>
    <property type="match status" value="1"/>
</dbReference>
<dbReference type="AlphaFoldDB" id="A0AAD4KRU4"/>
<evidence type="ECO:0000313" key="3">
    <source>
        <dbReference type="EMBL" id="KAH8695132.1"/>
    </source>
</evidence>
<dbReference type="SUPFAM" id="SSF53474">
    <property type="entry name" value="alpha/beta-Hydrolases"/>
    <property type="match status" value="1"/>
</dbReference>
<dbReference type="Pfam" id="PF12697">
    <property type="entry name" value="Abhydrolase_6"/>
    <property type="match status" value="1"/>
</dbReference>
<accession>A0AAD4KRU4</accession>
<evidence type="ECO:0000259" key="2">
    <source>
        <dbReference type="Pfam" id="PF12697"/>
    </source>
</evidence>
<name>A0AAD4KRU4_9EURO</name>
<proteinExistence type="predicted"/>